<feature type="domain" description="Tyr recombinase" evidence="5">
    <location>
        <begin position="217"/>
        <end position="409"/>
    </location>
</feature>
<dbReference type="InterPro" id="IPR013762">
    <property type="entry name" value="Integrase-like_cat_sf"/>
</dbReference>
<keyword evidence="7" id="KW-1185">Reference proteome</keyword>
<dbReference type="Gene3D" id="1.10.150.130">
    <property type="match status" value="1"/>
</dbReference>
<dbReference type="InterPro" id="IPR002104">
    <property type="entry name" value="Integrase_catalytic"/>
</dbReference>
<dbReference type="PANTHER" id="PTHR30629">
    <property type="entry name" value="PROPHAGE INTEGRASE"/>
    <property type="match status" value="1"/>
</dbReference>
<dbReference type="CDD" id="cd00801">
    <property type="entry name" value="INT_P4_C"/>
    <property type="match status" value="1"/>
</dbReference>
<dbReference type="InterPro" id="IPR053876">
    <property type="entry name" value="Phage_int_M"/>
</dbReference>
<evidence type="ECO:0000256" key="4">
    <source>
        <dbReference type="ARBA" id="ARBA00023172"/>
    </source>
</evidence>
<dbReference type="Proteomes" id="UP001595962">
    <property type="component" value="Unassembled WGS sequence"/>
</dbReference>
<name>A0ABV9JJX3_9GAMM</name>
<organism evidence="6 7">
    <name type="scientific">Rheinheimera marina</name>
    <dbReference type="NCBI Taxonomy" id="1774958"/>
    <lineage>
        <taxon>Bacteria</taxon>
        <taxon>Pseudomonadati</taxon>
        <taxon>Pseudomonadota</taxon>
        <taxon>Gammaproteobacteria</taxon>
        <taxon>Chromatiales</taxon>
        <taxon>Chromatiaceae</taxon>
        <taxon>Rheinheimera</taxon>
    </lineage>
</organism>
<evidence type="ECO:0000256" key="1">
    <source>
        <dbReference type="ARBA" id="ARBA00008857"/>
    </source>
</evidence>
<keyword evidence="2" id="KW-0229">DNA integration</keyword>
<accession>A0ABV9JJX3</accession>
<dbReference type="Pfam" id="PF13356">
    <property type="entry name" value="Arm-DNA-bind_3"/>
    <property type="match status" value="1"/>
</dbReference>
<keyword evidence="4" id="KW-0233">DNA recombination</keyword>
<evidence type="ECO:0000256" key="3">
    <source>
        <dbReference type="ARBA" id="ARBA00023125"/>
    </source>
</evidence>
<gene>
    <name evidence="6" type="ORF">ACFO3I_05885</name>
</gene>
<dbReference type="InterPro" id="IPR038488">
    <property type="entry name" value="Integrase_DNA-bd_sf"/>
</dbReference>
<dbReference type="Pfam" id="PF00589">
    <property type="entry name" value="Phage_integrase"/>
    <property type="match status" value="1"/>
</dbReference>
<proteinExistence type="inferred from homology"/>
<dbReference type="EMBL" id="JBHSGB010000005">
    <property type="protein sequence ID" value="MFC4654552.1"/>
    <property type="molecule type" value="Genomic_DNA"/>
</dbReference>
<dbReference type="InterPro" id="IPR011010">
    <property type="entry name" value="DNA_brk_join_enz"/>
</dbReference>
<comment type="caution">
    <text evidence="6">The sequence shown here is derived from an EMBL/GenBank/DDBJ whole genome shotgun (WGS) entry which is preliminary data.</text>
</comment>
<dbReference type="InterPro" id="IPR050808">
    <property type="entry name" value="Phage_Integrase"/>
</dbReference>
<dbReference type="Gene3D" id="3.30.160.390">
    <property type="entry name" value="Integrase, DNA-binding domain"/>
    <property type="match status" value="1"/>
</dbReference>
<sequence>MKVSQKITDAVIANVPAEVKRVVDTEIRGFYLDVGAQKADGSRRMSYYLYYRIGGRNGTERRYKIGEAAVMTAGQARAEAKKLKSRVILNEDVFLTRKNEQRRLEHEEDTGPDINLLADEFMRIYVANQRKRPEEVERMLKADIRPTLGELKLGKLKARDIITLGLDPIVARGSRVQANKTLSLLKQMLGFGIGRGLLESNVLSHVQRVNIGGNEIPRDRVLSHEEIEKVFKKLPQLNIHHQIITVLKLIVLTGCRSNEICQARWSEVDFQQNIWVIPKERVKATLSRAKVHKVPLTPIVVSILAELKAAYGYLNSPYILPSLTPASCLPGQKALDKRSVARAIKRNLSKLGVDPFVPHDLRATFATRLGDDGLDVDPFIVEKLLNHSLGGVAGKYNRNEYLEKRSNALNRWHESISPSLGKVANDEIADLVPRLIKTR</sequence>
<dbReference type="RefSeq" id="WP_377332510.1">
    <property type="nucleotide sequence ID" value="NZ_JBHSGB010000005.1"/>
</dbReference>
<keyword evidence="3" id="KW-0238">DNA-binding</keyword>
<dbReference type="PANTHER" id="PTHR30629:SF2">
    <property type="entry name" value="PROPHAGE INTEGRASE INTS-RELATED"/>
    <property type="match status" value="1"/>
</dbReference>
<dbReference type="SUPFAM" id="SSF56349">
    <property type="entry name" value="DNA breaking-rejoining enzymes"/>
    <property type="match status" value="1"/>
</dbReference>
<dbReference type="Pfam" id="PF22022">
    <property type="entry name" value="Phage_int_M"/>
    <property type="match status" value="1"/>
</dbReference>
<reference evidence="7" key="1">
    <citation type="journal article" date="2019" name="Int. J. Syst. Evol. Microbiol.">
        <title>The Global Catalogue of Microorganisms (GCM) 10K type strain sequencing project: providing services to taxonomists for standard genome sequencing and annotation.</title>
        <authorList>
            <consortium name="The Broad Institute Genomics Platform"/>
            <consortium name="The Broad Institute Genome Sequencing Center for Infectious Disease"/>
            <person name="Wu L."/>
            <person name="Ma J."/>
        </authorList>
    </citation>
    <scope>NUCLEOTIDE SEQUENCE [LARGE SCALE GENOMIC DNA]</scope>
    <source>
        <strain evidence="7">DT28</strain>
    </source>
</reference>
<evidence type="ECO:0000313" key="7">
    <source>
        <dbReference type="Proteomes" id="UP001595962"/>
    </source>
</evidence>
<evidence type="ECO:0000313" key="6">
    <source>
        <dbReference type="EMBL" id="MFC4654552.1"/>
    </source>
</evidence>
<comment type="similarity">
    <text evidence="1">Belongs to the 'phage' integrase family.</text>
</comment>
<protein>
    <submittedName>
        <fullName evidence="6">Tyrosine-type recombinase/integrase</fullName>
    </submittedName>
</protein>
<dbReference type="InterPro" id="IPR010998">
    <property type="entry name" value="Integrase_recombinase_N"/>
</dbReference>
<dbReference type="PROSITE" id="PS51898">
    <property type="entry name" value="TYR_RECOMBINASE"/>
    <property type="match status" value="1"/>
</dbReference>
<evidence type="ECO:0000259" key="5">
    <source>
        <dbReference type="PROSITE" id="PS51898"/>
    </source>
</evidence>
<dbReference type="Gene3D" id="1.10.443.10">
    <property type="entry name" value="Intergrase catalytic core"/>
    <property type="match status" value="1"/>
</dbReference>
<evidence type="ECO:0000256" key="2">
    <source>
        <dbReference type="ARBA" id="ARBA00022908"/>
    </source>
</evidence>
<dbReference type="InterPro" id="IPR025166">
    <property type="entry name" value="Integrase_DNA_bind_dom"/>
</dbReference>